<dbReference type="Proteomes" id="UP000414233">
    <property type="component" value="Unassembled WGS sequence"/>
</dbReference>
<dbReference type="EMBL" id="CABPRZ010000005">
    <property type="protein sequence ID" value="VVD91237.1"/>
    <property type="molecule type" value="Genomic_DNA"/>
</dbReference>
<feature type="compositionally biased region" description="Polar residues" evidence="1">
    <location>
        <begin position="15"/>
        <end position="26"/>
    </location>
</feature>
<protein>
    <submittedName>
        <fullName evidence="2">Uncharacterized protein</fullName>
    </submittedName>
</protein>
<evidence type="ECO:0000313" key="2">
    <source>
        <dbReference type="EMBL" id="VVD91237.1"/>
    </source>
</evidence>
<keyword evidence="3" id="KW-1185">Reference proteome</keyword>
<proteinExistence type="predicted"/>
<name>A0A5E4TTW6_9BURK</name>
<sequence>MSDGQGKDRHLLGTGRTNSRNPGTSNVDIMVPGETLVFLRPETGELVVVPADKSNLLRSHYNGLSTAVAEFHSANHAVQMCDEHLQDLRLKHASKADQDAAERVLGLALDWQAEAHETQYREFQQLGPLPDEAPAAADTSSGDGKLDKVTTAGTGKRLIELIAIKQHGAMEHRRKSAEGREGRLEDGVFKKKLGEVTTAEELKTLGRWPKRMPEKLVYVRSDKLNPQWIKTRDADKTKWSDVYKKGHNGRRTLDKAKLKRYAIEQVAKHTTLSAKSVFGEDLEGGASLTLGKWADSWNQVLKTEMAGSLADDGADIELNAAAQLMRFTYGGSLDGEFSVMDRRAKARAEGHVAMDFAKAQATFELYLPRKTGWLWTAQDSKNETQRLLATRCQVAMTVSGVVGASIAGELAFQVETAKVANERPKVKGKPGRKRKLGPKGKKTGAQSTVSINAKDEVDVAEMTVAAEVFAGAQATGTLSGTLEWRDPEHNDKAFEEIATIAPSAGGMVGFGAGGKFSIHYQNGVFRLTAHASLCLGLGGKGKIEFVVDTNQLRAFFKCISYKIAYLLFKNVGIFTTQAFDAITSIQFLAAQPEKRFEDFYMTPLDDIQRQVADIQGRLNTPKARVQLAERILSGPEPLHCAIPETKGMLICQLTRQGNSIADAGDVYADSSYMRSKKRAVMALLKGTNIKSEYHNIIQHIAEDGAKGDFDKNLSELASFFGQESIAGLNVTGYKSPFFGMPDIAREPVVVHGDFLEWHAAFYEHLMDRVPHGYALTDATSPAYEILRDGNDHPQFASTGWNAYYRSEA</sequence>
<reference evidence="2 3" key="1">
    <citation type="submission" date="2019-08" db="EMBL/GenBank/DDBJ databases">
        <authorList>
            <person name="Peeters C."/>
        </authorList>
    </citation>
    <scope>NUCLEOTIDE SEQUENCE [LARGE SCALE GENOMIC DNA]</scope>
    <source>
        <strain evidence="2 3">LMG 30175</strain>
    </source>
</reference>
<gene>
    <name evidence="2" type="ORF">PTE30175_01564</name>
</gene>
<dbReference type="AlphaFoldDB" id="A0A5E4TTW6"/>
<evidence type="ECO:0000256" key="1">
    <source>
        <dbReference type="SAM" id="MobiDB-lite"/>
    </source>
</evidence>
<feature type="compositionally biased region" description="Basic and acidic residues" evidence="1">
    <location>
        <begin position="1"/>
        <end position="11"/>
    </location>
</feature>
<feature type="region of interest" description="Disordered" evidence="1">
    <location>
        <begin position="129"/>
        <end position="149"/>
    </location>
</feature>
<organism evidence="2 3">
    <name type="scientific">Pandoraea terrae</name>
    <dbReference type="NCBI Taxonomy" id="1537710"/>
    <lineage>
        <taxon>Bacteria</taxon>
        <taxon>Pseudomonadati</taxon>
        <taxon>Pseudomonadota</taxon>
        <taxon>Betaproteobacteria</taxon>
        <taxon>Burkholderiales</taxon>
        <taxon>Burkholderiaceae</taxon>
        <taxon>Pandoraea</taxon>
    </lineage>
</organism>
<dbReference type="OrthoDB" id="7796826at2"/>
<feature type="region of interest" description="Disordered" evidence="1">
    <location>
        <begin position="1"/>
        <end position="26"/>
    </location>
</feature>
<feature type="region of interest" description="Disordered" evidence="1">
    <location>
        <begin position="421"/>
        <end position="446"/>
    </location>
</feature>
<accession>A0A5E4TTW6</accession>
<feature type="compositionally biased region" description="Basic residues" evidence="1">
    <location>
        <begin position="426"/>
        <end position="442"/>
    </location>
</feature>
<evidence type="ECO:0000313" key="3">
    <source>
        <dbReference type="Proteomes" id="UP000414233"/>
    </source>
</evidence>